<dbReference type="Gene3D" id="2.40.10.10">
    <property type="entry name" value="Trypsin-like serine proteases"/>
    <property type="match status" value="1"/>
</dbReference>
<dbReference type="EMBL" id="JAACXV010014478">
    <property type="protein sequence ID" value="KAF7266984.1"/>
    <property type="molecule type" value="Genomic_DNA"/>
</dbReference>
<gene>
    <name evidence="5" type="ORF">GWI33_019764</name>
</gene>
<dbReference type="InterPro" id="IPR051487">
    <property type="entry name" value="Ser/Thr_Proteases_Immune/Dev"/>
</dbReference>
<dbReference type="SMART" id="SM00020">
    <property type="entry name" value="Tryp_SPc"/>
    <property type="match status" value="1"/>
</dbReference>
<organism evidence="5 6">
    <name type="scientific">Rhynchophorus ferrugineus</name>
    <name type="common">Red palm weevil</name>
    <name type="synonym">Curculio ferrugineus</name>
    <dbReference type="NCBI Taxonomy" id="354439"/>
    <lineage>
        <taxon>Eukaryota</taxon>
        <taxon>Metazoa</taxon>
        <taxon>Ecdysozoa</taxon>
        <taxon>Arthropoda</taxon>
        <taxon>Hexapoda</taxon>
        <taxon>Insecta</taxon>
        <taxon>Pterygota</taxon>
        <taxon>Neoptera</taxon>
        <taxon>Endopterygota</taxon>
        <taxon>Coleoptera</taxon>
        <taxon>Polyphaga</taxon>
        <taxon>Cucujiformia</taxon>
        <taxon>Curculionidae</taxon>
        <taxon>Dryophthorinae</taxon>
        <taxon>Rhynchophorus</taxon>
    </lineage>
</organism>
<evidence type="ECO:0000256" key="3">
    <source>
        <dbReference type="SAM" id="SignalP"/>
    </source>
</evidence>
<dbReference type="Proteomes" id="UP000625711">
    <property type="component" value="Unassembled WGS sequence"/>
</dbReference>
<name>A0A834M6N6_RHYFE</name>
<dbReference type="GO" id="GO:0006508">
    <property type="term" value="P:proteolysis"/>
    <property type="evidence" value="ECO:0007669"/>
    <property type="project" value="InterPro"/>
</dbReference>
<evidence type="ECO:0000259" key="4">
    <source>
        <dbReference type="PROSITE" id="PS50240"/>
    </source>
</evidence>
<dbReference type="AlphaFoldDB" id="A0A834M6N6"/>
<dbReference type="InterPro" id="IPR001254">
    <property type="entry name" value="Trypsin_dom"/>
</dbReference>
<evidence type="ECO:0000313" key="5">
    <source>
        <dbReference type="EMBL" id="KAF7266984.1"/>
    </source>
</evidence>
<keyword evidence="6" id="KW-1185">Reference proteome</keyword>
<keyword evidence="3" id="KW-0732">Signal</keyword>
<feature type="domain" description="Peptidase S1" evidence="4">
    <location>
        <begin position="14"/>
        <end position="243"/>
    </location>
</feature>
<reference evidence="5" key="1">
    <citation type="submission" date="2020-08" db="EMBL/GenBank/DDBJ databases">
        <title>Genome sequencing and assembly of the red palm weevil Rhynchophorus ferrugineus.</title>
        <authorList>
            <person name="Dias G.B."/>
            <person name="Bergman C.M."/>
            <person name="Manee M."/>
        </authorList>
    </citation>
    <scope>NUCLEOTIDE SEQUENCE</scope>
    <source>
        <strain evidence="5">AA-2017</strain>
        <tissue evidence="5">Whole larva</tissue>
    </source>
</reference>
<dbReference type="OrthoDB" id="7468414at2759"/>
<evidence type="ECO:0000256" key="1">
    <source>
        <dbReference type="ARBA" id="ARBA00023157"/>
    </source>
</evidence>
<feature type="signal peptide" evidence="3">
    <location>
        <begin position="1"/>
        <end position="20"/>
    </location>
</feature>
<dbReference type="InterPro" id="IPR009003">
    <property type="entry name" value="Peptidase_S1_PA"/>
</dbReference>
<sequence length="671" mass="77992">MRNQIVVILLLTALITNSLCQVCTDVKREQYPYQAFVAVGIICNGALISNQHVIIIASCALWPKDATVYLGFSNTGNLMSKIEGQHVIIEKSKEIIIHENFAKINPNRFSNNIAIVVLARPVTYNNLIQPIALNKDLFALNDINITSWPTIIGVNVKRCYGKIVDNSTCVKKIGPTFLPNEEFCVKRDKGLENIIFPFQTIATSNNKLIGLLSLTSLCLFNCPKYSAFLNIYHFVDWIQKNTEITSTQHADLRNISTKIEQCCANKITYEEGISKLRTLIEENNKQFKEEYQKNSVNNTNQLISMFNVKTNETQQDIMSVRTESRQCKANVDKLMKSIEDYPKNTHQKLQYLKGNLSQQWEEIYHNITFTNLESKKHFADIELKMQLFEVYQRDTDQKLEQINTNLGQLKHDIQDDVSLLKTETEKQTNLNKVYQKDMDQKFKYFNENISDIRNKMNVYAIHINMETDKLRNNLENQIKSVENYHKSADQKLQLMNDRLQQDRLVINTEIKDLKGNLTQQNSQYQGDMKLTQTALNELQTKIEKEMEIMKQSQGTVDQKLQYLSHGGQTNSGRELEIKMFEQYRSSVEKRIDSIENYQKNIDQKLDRMLKITHKLDEKTVKEDLVTINRKIIQDELKKETQYIINELSRINGTIQNILHNISKDLRYPELT</sequence>
<comment type="similarity">
    <text evidence="2">Belongs to the peptidase S1 family. CLIP subfamily.</text>
</comment>
<dbReference type="PROSITE" id="PS50240">
    <property type="entry name" value="TRYPSIN_DOM"/>
    <property type="match status" value="1"/>
</dbReference>
<proteinExistence type="inferred from homology"/>
<dbReference type="InterPro" id="IPR043504">
    <property type="entry name" value="Peptidase_S1_PA_chymotrypsin"/>
</dbReference>
<feature type="chain" id="PRO_5032765254" description="Peptidase S1 domain-containing protein" evidence="3">
    <location>
        <begin position="21"/>
        <end position="671"/>
    </location>
</feature>
<dbReference type="PANTHER" id="PTHR24256">
    <property type="entry name" value="TRYPTASE-RELATED"/>
    <property type="match status" value="1"/>
</dbReference>
<accession>A0A834M6N6</accession>
<evidence type="ECO:0000313" key="6">
    <source>
        <dbReference type="Proteomes" id="UP000625711"/>
    </source>
</evidence>
<dbReference type="SUPFAM" id="SSF50494">
    <property type="entry name" value="Trypsin-like serine proteases"/>
    <property type="match status" value="1"/>
</dbReference>
<dbReference type="Pfam" id="PF00089">
    <property type="entry name" value="Trypsin"/>
    <property type="match status" value="1"/>
</dbReference>
<comment type="caution">
    <text evidence="5">The sequence shown here is derived from an EMBL/GenBank/DDBJ whole genome shotgun (WGS) entry which is preliminary data.</text>
</comment>
<evidence type="ECO:0000256" key="2">
    <source>
        <dbReference type="ARBA" id="ARBA00024195"/>
    </source>
</evidence>
<keyword evidence="1" id="KW-1015">Disulfide bond</keyword>
<protein>
    <recommendedName>
        <fullName evidence="4">Peptidase S1 domain-containing protein</fullName>
    </recommendedName>
</protein>
<dbReference type="GO" id="GO:0004252">
    <property type="term" value="F:serine-type endopeptidase activity"/>
    <property type="evidence" value="ECO:0007669"/>
    <property type="project" value="InterPro"/>
</dbReference>